<protein>
    <submittedName>
        <fullName evidence="1">Uncharacterized protein</fullName>
    </submittedName>
</protein>
<reference evidence="1" key="2">
    <citation type="journal article" date="2015" name="Data Brief">
        <title>Shoot transcriptome of the giant reed, Arundo donax.</title>
        <authorList>
            <person name="Barrero R.A."/>
            <person name="Guerrero F.D."/>
            <person name="Moolhuijzen P."/>
            <person name="Goolsby J.A."/>
            <person name="Tidwell J."/>
            <person name="Bellgard S.E."/>
            <person name="Bellgard M.I."/>
        </authorList>
    </citation>
    <scope>NUCLEOTIDE SEQUENCE</scope>
    <source>
        <tissue evidence="1">Shoot tissue taken approximately 20 cm above the soil surface</tissue>
    </source>
</reference>
<dbReference type="EMBL" id="GBRH01184052">
    <property type="protein sequence ID" value="JAE13844.1"/>
    <property type="molecule type" value="Transcribed_RNA"/>
</dbReference>
<name>A0A0A9FRH1_ARUDO</name>
<organism evidence="1">
    <name type="scientific">Arundo donax</name>
    <name type="common">Giant reed</name>
    <name type="synonym">Donax arundinaceus</name>
    <dbReference type="NCBI Taxonomy" id="35708"/>
    <lineage>
        <taxon>Eukaryota</taxon>
        <taxon>Viridiplantae</taxon>
        <taxon>Streptophyta</taxon>
        <taxon>Embryophyta</taxon>
        <taxon>Tracheophyta</taxon>
        <taxon>Spermatophyta</taxon>
        <taxon>Magnoliopsida</taxon>
        <taxon>Liliopsida</taxon>
        <taxon>Poales</taxon>
        <taxon>Poaceae</taxon>
        <taxon>PACMAD clade</taxon>
        <taxon>Arundinoideae</taxon>
        <taxon>Arundineae</taxon>
        <taxon>Arundo</taxon>
    </lineage>
</organism>
<evidence type="ECO:0000313" key="1">
    <source>
        <dbReference type="EMBL" id="JAE13844.1"/>
    </source>
</evidence>
<sequence length="42" mass="4791">MPGELYLYISKAYILNFYSSCWAVTNLTSLLAYCTECFLGRA</sequence>
<proteinExistence type="predicted"/>
<dbReference type="AlphaFoldDB" id="A0A0A9FRH1"/>
<reference evidence="1" key="1">
    <citation type="submission" date="2014-09" db="EMBL/GenBank/DDBJ databases">
        <authorList>
            <person name="Magalhaes I.L.F."/>
            <person name="Oliveira U."/>
            <person name="Santos F.R."/>
            <person name="Vidigal T.H.D.A."/>
            <person name="Brescovit A.D."/>
            <person name="Santos A.J."/>
        </authorList>
    </citation>
    <scope>NUCLEOTIDE SEQUENCE</scope>
    <source>
        <tissue evidence="1">Shoot tissue taken approximately 20 cm above the soil surface</tissue>
    </source>
</reference>
<accession>A0A0A9FRH1</accession>